<dbReference type="EMBL" id="JAUIZM010000010">
    <property type="protein sequence ID" value="KAK1360896.1"/>
    <property type="molecule type" value="Genomic_DNA"/>
</dbReference>
<feature type="region of interest" description="Disordered" evidence="1">
    <location>
        <begin position="248"/>
        <end position="268"/>
    </location>
</feature>
<dbReference type="PANTHER" id="PTHR34199">
    <property type="entry name" value="NUMOD3 MOTIF FAMILY PROTEIN, EXPRESSED"/>
    <property type="match status" value="1"/>
</dbReference>
<feature type="compositionally biased region" description="Basic residues" evidence="1">
    <location>
        <begin position="250"/>
        <end position="261"/>
    </location>
</feature>
<feature type="domain" description="Nuclease associated modular" evidence="2">
    <location>
        <begin position="123"/>
        <end position="151"/>
    </location>
</feature>
<dbReference type="AlphaFoldDB" id="A0AAD8H6V1"/>
<evidence type="ECO:0000313" key="4">
    <source>
        <dbReference type="Proteomes" id="UP001237642"/>
    </source>
</evidence>
<feature type="region of interest" description="Disordered" evidence="1">
    <location>
        <begin position="294"/>
        <end position="331"/>
    </location>
</feature>
<feature type="compositionally biased region" description="Polar residues" evidence="1">
    <location>
        <begin position="528"/>
        <end position="555"/>
    </location>
</feature>
<evidence type="ECO:0000256" key="1">
    <source>
        <dbReference type="SAM" id="MobiDB-lite"/>
    </source>
</evidence>
<gene>
    <name evidence="3" type="ORF">POM88_045370</name>
</gene>
<dbReference type="Proteomes" id="UP001237642">
    <property type="component" value="Unassembled WGS sequence"/>
</dbReference>
<evidence type="ECO:0000259" key="2">
    <source>
        <dbReference type="Pfam" id="PF07460"/>
    </source>
</evidence>
<feature type="region of interest" description="Disordered" evidence="1">
    <location>
        <begin position="521"/>
        <end position="584"/>
    </location>
</feature>
<organism evidence="3 4">
    <name type="scientific">Heracleum sosnowskyi</name>
    <dbReference type="NCBI Taxonomy" id="360622"/>
    <lineage>
        <taxon>Eukaryota</taxon>
        <taxon>Viridiplantae</taxon>
        <taxon>Streptophyta</taxon>
        <taxon>Embryophyta</taxon>
        <taxon>Tracheophyta</taxon>
        <taxon>Spermatophyta</taxon>
        <taxon>Magnoliopsida</taxon>
        <taxon>eudicotyledons</taxon>
        <taxon>Gunneridae</taxon>
        <taxon>Pentapetalae</taxon>
        <taxon>asterids</taxon>
        <taxon>campanulids</taxon>
        <taxon>Apiales</taxon>
        <taxon>Apiaceae</taxon>
        <taxon>Apioideae</taxon>
        <taxon>apioid superclade</taxon>
        <taxon>Tordylieae</taxon>
        <taxon>Tordyliinae</taxon>
        <taxon>Heracleum</taxon>
    </lineage>
</organism>
<reference evidence="3" key="1">
    <citation type="submission" date="2023-02" db="EMBL/GenBank/DDBJ databases">
        <title>Genome of toxic invasive species Heracleum sosnowskyi carries increased number of genes despite the absence of recent whole-genome duplications.</title>
        <authorList>
            <person name="Schelkunov M."/>
            <person name="Shtratnikova V."/>
            <person name="Makarenko M."/>
            <person name="Klepikova A."/>
            <person name="Omelchenko D."/>
            <person name="Novikova G."/>
            <person name="Obukhova E."/>
            <person name="Bogdanov V."/>
            <person name="Penin A."/>
            <person name="Logacheva M."/>
        </authorList>
    </citation>
    <scope>NUCLEOTIDE SEQUENCE</scope>
    <source>
        <strain evidence="3">Hsosn_3</strain>
        <tissue evidence="3">Leaf</tissue>
    </source>
</reference>
<reference evidence="3" key="2">
    <citation type="submission" date="2023-05" db="EMBL/GenBank/DDBJ databases">
        <authorList>
            <person name="Schelkunov M.I."/>
        </authorList>
    </citation>
    <scope>NUCLEOTIDE SEQUENCE</scope>
    <source>
        <strain evidence="3">Hsosn_3</strain>
        <tissue evidence="3">Leaf</tissue>
    </source>
</reference>
<feature type="compositionally biased region" description="Basic residues" evidence="1">
    <location>
        <begin position="306"/>
        <end position="320"/>
    </location>
</feature>
<dbReference type="InterPro" id="IPR003611">
    <property type="entry name" value="NUMOD3"/>
</dbReference>
<evidence type="ECO:0000313" key="3">
    <source>
        <dbReference type="EMBL" id="KAK1360896.1"/>
    </source>
</evidence>
<sequence length="596" mass="67956">MIDLSMPSLEFTSSQHSFQHHCTSFGSQKLYHSNDRGLSFLWRSFKIPMKQREFGVGQFKMQCDRVLINAVATLEPKILIENNAHDAYRRLHVDIASETPQRAEHQSSDDDLTELDDREKLRRKRISIANKGNTPWNKGRKHTPETRQRIREKTRLAMQDPKVRMKLINLGHSQSEDTRIKIGVGVRIGWNKRREKLTLQETCHFDWQNLIAEASRRGLAGEEELQWDSYKILDEQLERLWLESVEERKRAPRPKGCKRAPKSAEQKRRISEAIAAKWADPAYRDRVYTGLSKYHGTPIGADNPRRRQKRTSTSIPKKKNNVTDNPAGNIRKIPSQQTRMKKSNAPIYKDPLASSKLQMIKNIRADRENKKAEAMTRAKLLIAEAENAAKALELAATKSPLAQSSLVETRKLIAEAIQSIESIEGGFDDNEPDNPFSFNNVEKEIHIKSEGVVTKDQIKINGSRALLSNFDDISDSAFEKFNLQHLLNHEDEILPSSSYDVDFINDADYLKGLHNNSTDLSHLEPLDNPSSFTHQSDHLTPNGSSVKQGNLTPNGAKSELRKIEKSPKSSKEKPPKSTNTIKKWVRGKLVEVTEED</sequence>
<protein>
    <submittedName>
        <fullName evidence="3">IENR2 domain-containing protein</fullName>
    </submittedName>
</protein>
<name>A0AAD8H6V1_9APIA</name>
<dbReference type="PANTHER" id="PTHR34199:SF2">
    <property type="entry name" value="NUMOD3 MOTIF FAMILY PROTEIN, EXPRESSED"/>
    <property type="match status" value="1"/>
</dbReference>
<accession>A0AAD8H6V1</accession>
<keyword evidence="4" id="KW-1185">Reference proteome</keyword>
<comment type="caution">
    <text evidence="3">The sequence shown here is derived from an EMBL/GenBank/DDBJ whole genome shotgun (WGS) entry which is preliminary data.</text>
</comment>
<dbReference type="GO" id="GO:0003677">
    <property type="term" value="F:DNA binding"/>
    <property type="evidence" value="ECO:0007669"/>
    <property type="project" value="InterPro"/>
</dbReference>
<dbReference type="Pfam" id="PF07460">
    <property type="entry name" value="NUMOD3"/>
    <property type="match status" value="1"/>
</dbReference>
<proteinExistence type="predicted"/>
<feature type="compositionally biased region" description="Basic and acidic residues" evidence="1">
    <location>
        <begin position="558"/>
        <end position="575"/>
    </location>
</feature>